<evidence type="ECO:0000313" key="2">
    <source>
        <dbReference type="Proteomes" id="UP000249915"/>
    </source>
</evidence>
<gene>
    <name evidence="1" type="ORF">BAY60_34030</name>
</gene>
<dbReference type="RefSeq" id="WP_112285678.1">
    <property type="nucleotide sequence ID" value="NZ_MASW01000009.1"/>
</dbReference>
<proteinExistence type="predicted"/>
<keyword evidence="2" id="KW-1185">Reference proteome</keyword>
<organism evidence="1 2">
    <name type="scientific">Prauserella muralis</name>
    <dbReference type="NCBI Taxonomy" id="588067"/>
    <lineage>
        <taxon>Bacteria</taxon>
        <taxon>Bacillati</taxon>
        <taxon>Actinomycetota</taxon>
        <taxon>Actinomycetes</taxon>
        <taxon>Pseudonocardiales</taxon>
        <taxon>Pseudonocardiaceae</taxon>
        <taxon>Prauserella</taxon>
    </lineage>
</organism>
<reference evidence="1 2" key="1">
    <citation type="submission" date="2016-07" db="EMBL/GenBank/DDBJ databases">
        <title>Draft genome sequence of Prauserella muralis DSM 45305, isolated from a mould-covered wall in an indoor environment.</title>
        <authorList>
            <person name="Ruckert C."/>
            <person name="Albersmeier A."/>
            <person name="Jiang C.-L."/>
            <person name="Jiang Y."/>
            <person name="Kalinowski J."/>
            <person name="Schneider O."/>
            <person name="Winkler A."/>
            <person name="Zotchev S.B."/>
        </authorList>
    </citation>
    <scope>NUCLEOTIDE SEQUENCE [LARGE SCALE GENOMIC DNA]</scope>
    <source>
        <strain evidence="1 2">DSM 45305</strain>
    </source>
</reference>
<dbReference type="Proteomes" id="UP000249915">
    <property type="component" value="Unassembled WGS sequence"/>
</dbReference>
<dbReference type="AlphaFoldDB" id="A0A2V4AEC3"/>
<name>A0A2V4AEC3_9PSEU</name>
<comment type="caution">
    <text evidence="1">The sequence shown here is derived from an EMBL/GenBank/DDBJ whole genome shotgun (WGS) entry which is preliminary data.</text>
</comment>
<dbReference type="OrthoDB" id="5126501at2"/>
<accession>A0A2V4AEC3</accession>
<protein>
    <submittedName>
        <fullName evidence="1">Uncharacterized protein</fullName>
    </submittedName>
</protein>
<sequence length="296" mass="32683">MPIDDPTTATPSEIDEELARLGIEHAKATDTVNGLTARVHRLVNDGMAEYATELQPRIEQARQTIAECEAAARPLDAEFERRGGWTRAWLVLNTGGHVHRTMECRTCFPSTRFAWLTQLSGHDETEIVEQAGKAACTECYPSAPVDIRNQPRRIKTPEQLAREAEKAERAKAKAAKAITAPDGTPLRTKGYGQIDTEFTARRSYLDALAYARYLTRASIAHHRDTIAEYREDAQLILAALAALAAPRTTCAPNWLPRSKPGGSANTSSGALCRLCLAWNASPAYAPIRFPREDPYR</sequence>
<dbReference type="EMBL" id="MASW01000009">
    <property type="protein sequence ID" value="PXY17820.1"/>
    <property type="molecule type" value="Genomic_DNA"/>
</dbReference>
<evidence type="ECO:0000313" key="1">
    <source>
        <dbReference type="EMBL" id="PXY17820.1"/>
    </source>
</evidence>